<feature type="region of interest" description="Disordered" evidence="1">
    <location>
        <begin position="166"/>
        <end position="280"/>
    </location>
</feature>
<feature type="region of interest" description="Disordered" evidence="1">
    <location>
        <begin position="21"/>
        <end position="124"/>
    </location>
</feature>
<dbReference type="EMBL" id="GDKF01009790">
    <property type="protein sequence ID" value="JAT68832.1"/>
    <property type="molecule type" value="Transcribed_RNA"/>
</dbReference>
<sequence>PGSTVPAVSWVCSEGNDVFGSGEASPSMHWARPPFHIPMQALGSSKTGDLGPGPQAHRPEASGGPGGGGDASGRLRGEGHRPGGRAEGRRSLRAAPGHQGRDPGDAARVAAGAGHWQGERRCPRIPRRAGGRGEAAVLCQQPAPAPAAGAGHRAELQRRLCAGPGHLDHHHRRGGRRGASAVAWRGCERRRRRATRHPRRAGGGAAGRRRPQVHAAGAAHQWRPRPRHHVAPERPGGGGDAAAAAAAAERGARRERGARPGGRRCHPGRRGPAGRECGPDGLSATVRLYGGAVTPTLPDLCLFRSLAAPTPSLTARLAL</sequence>
<organism evidence="2">
    <name type="scientific">Auxenochlorella protothecoides</name>
    <name type="common">Green microalga</name>
    <name type="synonym">Chlorella protothecoides</name>
    <dbReference type="NCBI Taxonomy" id="3075"/>
    <lineage>
        <taxon>Eukaryota</taxon>
        <taxon>Viridiplantae</taxon>
        <taxon>Chlorophyta</taxon>
        <taxon>core chlorophytes</taxon>
        <taxon>Trebouxiophyceae</taxon>
        <taxon>Chlorellales</taxon>
        <taxon>Chlorellaceae</taxon>
        <taxon>Auxenochlorella</taxon>
    </lineage>
</organism>
<gene>
    <name evidence="2" type="ORF">g.51042</name>
</gene>
<feature type="non-terminal residue" evidence="2">
    <location>
        <position position="1"/>
    </location>
</feature>
<feature type="compositionally biased region" description="Basic residues" evidence="1">
    <location>
        <begin position="188"/>
        <end position="200"/>
    </location>
</feature>
<reference evidence="2" key="1">
    <citation type="submission" date="2015-08" db="EMBL/GenBank/DDBJ databases">
        <authorList>
            <person name="Babu N.S."/>
            <person name="Beckwith C.J."/>
            <person name="Beseler K.G."/>
            <person name="Brison A."/>
            <person name="Carone J.V."/>
            <person name="Caskin T.P."/>
            <person name="Diamond M."/>
            <person name="Durham M.E."/>
            <person name="Foxe J.M."/>
            <person name="Go M."/>
            <person name="Henderson B.A."/>
            <person name="Jones I.B."/>
            <person name="McGettigan J.A."/>
            <person name="Micheletti S.J."/>
            <person name="Nasrallah M.E."/>
            <person name="Ortiz D."/>
            <person name="Piller C.R."/>
            <person name="Privatt S.R."/>
            <person name="Schneider S.L."/>
            <person name="Sharp S."/>
            <person name="Smith T.C."/>
            <person name="Stanton J.D."/>
            <person name="Ullery H.E."/>
            <person name="Wilson R.J."/>
            <person name="Serrano M.G."/>
            <person name="Buck G."/>
            <person name="Lee V."/>
            <person name="Wang Y."/>
            <person name="Carvalho R."/>
            <person name="Voegtly L."/>
            <person name="Shi R."/>
            <person name="Duckworth R."/>
            <person name="Johnson A."/>
            <person name="Loviza R."/>
            <person name="Walstead R."/>
            <person name="Shah Z."/>
            <person name="Kiflezghi M."/>
            <person name="Wade K."/>
            <person name="Ball S.L."/>
            <person name="Bradley K.W."/>
            <person name="Asai D.J."/>
            <person name="Bowman C.A."/>
            <person name="Russell D.A."/>
            <person name="Pope W.H."/>
            <person name="Jacobs-Sera D."/>
            <person name="Hendrix R.W."/>
            <person name="Hatfull G.F."/>
        </authorList>
    </citation>
    <scope>NUCLEOTIDE SEQUENCE</scope>
</reference>
<protein>
    <submittedName>
        <fullName evidence="2">Uncharacterized protein</fullName>
    </submittedName>
</protein>
<accession>A0A1D1ZPA5</accession>
<evidence type="ECO:0000313" key="2">
    <source>
        <dbReference type="EMBL" id="JAT68832.1"/>
    </source>
</evidence>
<dbReference type="AlphaFoldDB" id="A0A1D1ZPA5"/>
<evidence type="ECO:0000256" key="1">
    <source>
        <dbReference type="SAM" id="MobiDB-lite"/>
    </source>
</evidence>
<feature type="compositionally biased region" description="Basic and acidic residues" evidence="1">
    <location>
        <begin position="73"/>
        <end position="90"/>
    </location>
</feature>
<proteinExistence type="predicted"/>
<name>A0A1D1ZPA5_AUXPR</name>